<evidence type="ECO:0000313" key="3">
    <source>
        <dbReference type="EMBL" id="HCK25409.1"/>
    </source>
</evidence>
<keyword evidence="3" id="KW-0378">Hydrolase</keyword>
<keyword evidence="1" id="KW-1133">Transmembrane helix</keyword>
<dbReference type="Gene3D" id="3.60.10.10">
    <property type="entry name" value="Endonuclease/exonuclease/phosphatase"/>
    <property type="match status" value="1"/>
</dbReference>
<dbReference type="InterPro" id="IPR005135">
    <property type="entry name" value="Endo/exonuclease/phosphatase"/>
</dbReference>
<evidence type="ECO:0000259" key="2">
    <source>
        <dbReference type="Pfam" id="PF03372"/>
    </source>
</evidence>
<dbReference type="GO" id="GO:0004519">
    <property type="term" value="F:endonuclease activity"/>
    <property type="evidence" value="ECO:0007669"/>
    <property type="project" value="UniProtKB-KW"/>
</dbReference>
<keyword evidence="1" id="KW-0812">Transmembrane</keyword>
<accession>A0A3D2SHU6</accession>
<proteinExistence type="predicted"/>
<sequence length="346" mass="39772">MVKIAKIANITLFIITILLFIVTFGANLSECLSPEEFSLSPVLALLLPMLLVANVCFLIYWLVRCYYWSIFPIAALVMSISYISRVYQVKWNDVKMSDSSVSVKLATYNVHSFGKETDGYSCKKIAQYMDENSVDIICFQEFVDNDQFTVDSIKHVFTTWRYKTIVPHTEKVLPLAVFSKYPIISSQLVMYPDSRNCTLICDVLIGKKLVRLFNNHLQTTNMSSRNSMDDTDYTMQTLIANATKRGRQAQALQHMIMKSPHQVLVCGDFNDVPSSYTYRMARGKLKDGFQTAGKGYAYTYRYYKRMLRIDYIFHSESLQAIDYYSPNQELCSDHNPVIMQLGVPQK</sequence>
<dbReference type="CDD" id="cd09084">
    <property type="entry name" value="EEP-2"/>
    <property type="match status" value="1"/>
</dbReference>
<name>A0A3D2SHU6_9BACE</name>
<feature type="transmembrane region" description="Helical" evidence="1">
    <location>
        <begin position="7"/>
        <end position="26"/>
    </location>
</feature>
<feature type="transmembrane region" description="Helical" evidence="1">
    <location>
        <begin position="38"/>
        <end position="63"/>
    </location>
</feature>
<evidence type="ECO:0000313" key="4">
    <source>
        <dbReference type="Proteomes" id="UP000263098"/>
    </source>
</evidence>
<gene>
    <name evidence="3" type="ORF">DHW31_11710</name>
</gene>
<dbReference type="PANTHER" id="PTHR14859">
    <property type="entry name" value="CALCOFLUOR WHITE HYPERSENSITIVE PROTEIN PRECURSOR"/>
    <property type="match status" value="1"/>
</dbReference>
<dbReference type="Pfam" id="PF03372">
    <property type="entry name" value="Exo_endo_phos"/>
    <property type="match status" value="1"/>
</dbReference>
<keyword evidence="3" id="KW-0540">Nuclease</keyword>
<keyword evidence="1" id="KW-0472">Membrane</keyword>
<dbReference type="PANTHER" id="PTHR14859:SF15">
    <property type="entry name" value="ENDONUCLEASE_EXONUCLEASE_PHOSPHATASE DOMAIN-CONTAINING PROTEIN"/>
    <property type="match status" value="1"/>
</dbReference>
<evidence type="ECO:0000256" key="1">
    <source>
        <dbReference type="SAM" id="Phobius"/>
    </source>
</evidence>
<dbReference type="InterPro" id="IPR036691">
    <property type="entry name" value="Endo/exonu/phosph_ase_sf"/>
</dbReference>
<dbReference type="SUPFAM" id="SSF56219">
    <property type="entry name" value="DNase I-like"/>
    <property type="match status" value="1"/>
</dbReference>
<keyword evidence="3" id="KW-0255">Endonuclease</keyword>
<feature type="domain" description="Endonuclease/exonuclease/phosphatase" evidence="2">
    <location>
        <begin position="106"/>
        <end position="334"/>
    </location>
</feature>
<dbReference type="InterPro" id="IPR051916">
    <property type="entry name" value="GPI-anchor_lipid_remodeler"/>
</dbReference>
<organism evidence="3 4">
    <name type="scientific">Bacteroides graminisolvens</name>
    <dbReference type="NCBI Taxonomy" id="477666"/>
    <lineage>
        <taxon>Bacteria</taxon>
        <taxon>Pseudomonadati</taxon>
        <taxon>Bacteroidota</taxon>
        <taxon>Bacteroidia</taxon>
        <taxon>Bacteroidales</taxon>
        <taxon>Bacteroidaceae</taxon>
        <taxon>Bacteroides</taxon>
    </lineage>
</organism>
<dbReference type="AlphaFoldDB" id="A0A3D2SHU6"/>
<dbReference type="GO" id="GO:0006506">
    <property type="term" value="P:GPI anchor biosynthetic process"/>
    <property type="evidence" value="ECO:0007669"/>
    <property type="project" value="TreeGrafter"/>
</dbReference>
<comment type="caution">
    <text evidence="3">The sequence shown here is derived from an EMBL/GenBank/DDBJ whole genome shotgun (WGS) entry which is preliminary data.</text>
</comment>
<reference evidence="3 4" key="1">
    <citation type="journal article" date="2018" name="Nat. Biotechnol.">
        <title>A standardized bacterial taxonomy based on genome phylogeny substantially revises the tree of life.</title>
        <authorList>
            <person name="Parks D.H."/>
            <person name="Chuvochina M."/>
            <person name="Waite D.W."/>
            <person name="Rinke C."/>
            <person name="Skarshewski A."/>
            <person name="Chaumeil P.A."/>
            <person name="Hugenholtz P."/>
        </authorList>
    </citation>
    <scope>NUCLEOTIDE SEQUENCE [LARGE SCALE GENOMIC DNA]</scope>
    <source>
        <strain evidence="3">UBA9667</strain>
    </source>
</reference>
<feature type="transmembrane region" description="Helical" evidence="1">
    <location>
        <begin position="70"/>
        <end position="87"/>
    </location>
</feature>
<dbReference type="GO" id="GO:0016020">
    <property type="term" value="C:membrane"/>
    <property type="evidence" value="ECO:0007669"/>
    <property type="project" value="GOC"/>
</dbReference>
<dbReference type="EMBL" id="DPVG01000434">
    <property type="protein sequence ID" value="HCK25409.1"/>
    <property type="molecule type" value="Genomic_DNA"/>
</dbReference>
<dbReference type="Proteomes" id="UP000263098">
    <property type="component" value="Unassembled WGS sequence"/>
</dbReference>
<protein>
    <submittedName>
        <fullName evidence="3">Endonuclease</fullName>
    </submittedName>
</protein>